<evidence type="ECO:0000256" key="1">
    <source>
        <dbReference type="ARBA" id="ARBA00022723"/>
    </source>
</evidence>
<dbReference type="InterPro" id="IPR011011">
    <property type="entry name" value="Znf_FYVE_PHD"/>
</dbReference>
<dbReference type="Proteomes" id="UP000605970">
    <property type="component" value="Unassembled WGS sequence"/>
</dbReference>
<dbReference type="GO" id="GO:0005669">
    <property type="term" value="C:transcription factor TFIID complex"/>
    <property type="evidence" value="ECO:0007669"/>
    <property type="project" value="TreeGrafter"/>
</dbReference>
<feature type="compositionally biased region" description="Basic and acidic residues" evidence="5">
    <location>
        <begin position="169"/>
        <end position="200"/>
    </location>
</feature>
<dbReference type="InterPro" id="IPR019786">
    <property type="entry name" value="Zinc_finger_PHD-type_CS"/>
</dbReference>
<accession>A0A8S9ZZ60</accession>
<feature type="compositionally biased region" description="Basic residues" evidence="5">
    <location>
        <begin position="313"/>
        <end position="322"/>
    </location>
</feature>
<evidence type="ECO:0000256" key="5">
    <source>
        <dbReference type="SAM" id="MobiDB-lite"/>
    </source>
</evidence>
<feature type="compositionally biased region" description="Polar residues" evidence="5">
    <location>
        <begin position="438"/>
        <end position="452"/>
    </location>
</feature>
<dbReference type="GO" id="GO:0045944">
    <property type="term" value="P:positive regulation of transcription by RNA polymerase II"/>
    <property type="evidence" value="ECO:0007669"/>
    <property type="project" value="TreeGrafter"/>
</dbReference>
<keyword evidence="8" id="KW-1185">Reference proteome</keyword>
<evidence type="ECO:0000313" key="7">
    <source>
        <dbReference type="EMBL" id="KAF7638409.1"/>
    </source>
</evidence>
<evidence type="ECO:0000256" key="2">
    <source>
        <dbReference type="ARBA" id="ARBA00022771"/>
    </source>
</evidence>
<keyword evidence="3" id="KW-0862">Zinc</keyword>
<feature type="compositionally biased region" description="Pro residues" evidence="5">
    <location>
        <begin position="480"/>
        <end position="489"/>
    </location>
</feature>
<dbReference type="GO" id="GO:0002039">
    <property type="term" value="F:p53 binding"/>
    <property type="evidence" value="ECO:0007669"/>
    <property type="project" value="TreeGrafter"/>
</dbReference>
<dbReference type="AlphaFoldDB" id="A0A8S9ZZ60"/>
<feature type="compositionally biased region" description="Polar residues" evidence="5">
    <location>
        <begin position="343"/>
        <end position="353"/>
    </location>
</feature>
<name>A0A8S9ZZ60_9BILA</name>
<comment type="caution">
    <text evidence="7">The sequence shown here is derived from an EMBL/GenBank/DDBJ whole genome shotgun (WGS) entry which is preliminary data.</text>
</comment>
<feature type="region of interest" description="Disordered" evidence="5">
    <location>
        <begin position="288"/>
        <end position="394"/>
    </location>
</feature>
<dbReference type="Pfam" id="PF00628">
    <property type="entry name" value="PHD"/>
    <property type="match status" value="1"/>
</dbReference>
<evidence type="ECO:0000256" key="4">
    <source>
        <dbReference type="PROSITE-ProRule" id="PRU00146"/>
    </source>
</evidence>
<feature type="region of interest" description="Disordered" evidence="5">
    <location>
        <begin position="426"/>
        <end position="492"/>
    </location>
</feature>
<dbReference type="PROSITE" id="PS50016">
    <property type="entry name" value="ZF_PHD_2"/>
    <property type="match status" value="1"/>
</dbReference>
<evidence type="ECO:0000256" key="3">
    <source>
        <dbReference type="ARBA" id="ARBA00022833"/>
    </source>
</evidence>
<dbReference type="GO" id="GO:0008270">
    <property type="term" value="F:zinc ion binding"/>
    <property type="evidence" value="ECO:0007669"/>
    <property type="project" value="UniProtKB-KW"/>
</dbReference>
<keyword evidence="1" id="KW-0479">Metal-binding</keyword>
<feature type="compositionally biased region" description="Low complexity" evidence="5">
    <location>
        <begin position="681"/>
        <end position="700"/>
    </location>
</feature>
<dbReference type="PANTHER" id="PTHR46452:SF1">
    <property type="entry name" value="TRANSCRIPTION INITIATION FACTOR TFIID SUBUNIT 3"/>
    <property type="match status" value="1"/>
</dbReference>
<feature type="compositionally biased region" description="Basic and acidic residues" evidence="5">
    <location>
        <begin position="354"/>
        <end position="366"/>
    </location>
</feature>
<feature type="region of interest" description="Disordered" evidence="5">
    <location>
        <begin position="154"/>
        <end position="200"/>
    </location>
</feature>
<evidence type="ECO:0000259" key="6">
    <source>
        <dbReference type="PROSITE" id="PS50016"/>
    </source>
</evidence>
<sequence>MEKHPGNFDSSNKAQHNIPNLCNKYKRYEQSMILQSTALILDNIGEFENQKEDELTEKADINEKIQVNDDDNEQQDDIKQDHRGLQRFAQKSFPNFFGASASDLGITVKKFVPPLVEIFVEANFLKSTMIEDVSFSIMRPDFFSVPCLSLKGVPESERHKEKRRRKKEKREQQREFNGINEEKQPQFEREKLHETEGIEVKSPDHLKVPKIKIRIGPGPFSAAPLFDLQSTQQIISAGLHSQLPAIDESKIILTQLSTKTEVLQHSTSISTAPDKLKTTRCSSPVQKIILIDDQQTTTPSAKTPPSREDVKKGAKKRKRSPKRAFSLLVETTMKESSIPAIRQDQSSSATDMSQIKDEAKMPDIEKNKRKRNSPKRTSPSPPRRCIRATTPSSKEEVEIMDVNITPIQNNVKKTPALVPPKLLAETKPVPSSVSTVSNILTIPQKQTSSTSKQPKRSRKSEKPTRVDPSIISDVLTQEESPPPGPPPAPSKAMETILETSKKTEKFLEINKKVNKISDTSLKTPQTSIKKPPINLARLLKPSTALNPQNAAKTLSSGSTSKSKINDKITPVITKSKQKTQKTLTITKTVEKIKEVKNEEKVAVLNKINQSSSTENNFDDDQEEDVWICPVCSVAYVENGPDMVACDTCDRWFHWSCVGILIPPPDNASWYCNECKKKNKKNSGTNSGGNSSRKSSFGGNSNKKRIK</sequence>
<dbReference type="EMBL" id="JABEBT010000012">
    <property type="protein sequence ID" value="KAF7638409.1"/>
    <property type="molecule type" value="Genomic_DNA"/>
</dbReference>
<gene>
    <name evidence="7" type="ORF">Mgra_00002087</name>
</gene>
<evidence type="ECO:0000313" key="8">
    <source>
        <dbReference type="Proteomes" id="UP000605970"/>
    </source>
</evidence>
<dbReference type="InterPro" id="IPR001965">
    <property type="entry name" value="Znf_PHD"/>
</dbReference>
<dbReference type="PANTHER" id="PTHR46452">
    <property type="entry name" value="TRANSCRIPTION INITIATION FACTOR TFIID SUBUNIT 3"/>
    <property type="match status" value="1"/>
</dbReference>
<feature type="domain" description="PHD-type" evidence="6">
    <location>
        <begin position="625"/>
        <end position="677"/>
    </location>
</feature>
<keyword evidence="2 4" id="KW-0863">Zinc-finger</keyword>
<dbReference type="PROSITE" id="PS01359">
    <property type="entry name" value="ZF_PHD_1"/>
    <property type="match status" value="1"/>
</dbReference>
<dbReference type="InterPro" id="IPR013083">
    <property type="entry name" value="Znf_RING/FYVE/PHD"/>
</dbReference>
<proteinExistence type="predicted"/>
<feature type="region of interest" description="Disordered" evidence="5">
    <location>
        <begin position="678"/>
        <end position="706"/>
    </location>
</feature>
<organism evidence="7 8">
    <name type="scientific">Meloidogyne graminicola</name>
    <dbReference type="NCBI Taxonomy" id="189291"/>
    <lineage>
        <taxon>Eukaryota</taxon>
        <taxon>Metazoa</taxon>
        <taxon>Ecdysozoa</taxon>
        <taxon>Nematoda</taxon>
        <taxon>Chromadorea</taxon>
        <taxon>Rhabditida</taxon>
        <taxon>Tylenchina</taxon>
        <taxon>Tylenchomorpha</taxon>
        <taxon>Tylenchoidea</taxon>
        <taxon>Meloidogynidae</taxon>
        <taxon>Meloidogyninae</taxon>
        <taxon>Meloidogyne</taxon>
    </lineage>
</organism>
<feature type="compositionally biased region" description="Low complexity" evidence="5">
    <location>
        <begin position="428"/>
        <end position="437"/>
    </location>
</feature>
<dbReference type="InterPro" id="IPR019787">
    <property type="entry name" value="Znf_PHD-finger"/>
</dbReference>
<protein>
    <submittedName>
        <fullName evidence="7">PHD-type domain-containing protein</fullName>
    </submittedName>
</protein>
<dbReference type="Gene3D" id="3.30.40.10">
    <property type="entry name" value="Zinc/RING finger domain, C3HC4 (zinc finger)"/>
    <property type="match status" value="1"/>
</dbReference>
<dbReference type="OrthoDB" id="436852at2759"/>
<feature type="compositionally biased region" description="Polar residues" evidence="5">
    <location>
        <begin position="293"/>
        <end position="303"/>
    </location>
</feature>
<dbReference type="SMART" id="SM00249">
    <property type="entry name" value="PHD"/>
    <property type="match status" value="1"/>
</dbReference>
<dbReference type="CDD" id="cd15522">
    <property type="entry name" value="PHD_TAF3"/>
    <property type="match status" value="1"/>
</dbReference>
<reference evidence="7" key="1">
    <citation type="journal article" date="2020" name="Ecol. Evol.">
        <title>Genome structure and content of the rice root-knot nematode (Meloidogyne graminicola).</title>
        <authorList>
            <person name="Phan N.T."/>
            <person name="Danchin E.G.J."/>
            <person name="Klopp C."/>
            <person name="Perfus-Barbeoch L."/>
            <person name="Kozlowski D.K."/>
            <person name="Koutsovoulos G.D."/>
            <person name="Lopez-Roques C."/>
            <person name="Bouchez O."/>
            <person name="Zahm M."/>
            <person name="Besnard G."/>
            <person name="Bellafiore S."/>
        </authorList>
    </citation>
    <scope>NUCLEOTIDE SEQUENCE</scope>
    <source>
        <strain evidence="7">VN-18</strain>
    </source>
</reference>
<dbReference type="SUPFAM" id="SSF57903">
    <property type="entry name" value="FYVE/PHD zinc finger"/>
    <property type="match status" value="1"/>
</dbReference>